<protein>
    <submittedName>
        <fullName evidence="1">Uncharacterized protein</fullName>
    </submittedName>
</protein>
<dbReference type="EMBL" id="JAMZMK010012152">
    <property type="protein sequence ID" value="KAI7724822.1"/>
    <property type="molecule type" value="Genomic_DNA"/>
</dbReference>
<gene>
    <name evidence="1" type="ORF">M8C21_021020</name>
</gene>
<keyword evidence="2" id="KW-1185">Reference proteome</keyword>
<accession>A0AAD5BKC8</accession>
<evidence type="ECO:0000313" key="1">
    <source>
        <dbReference type="EMBL" id="KAI7724822.1"/>
    </source>
</evidence>
<reference evidence="1" key="1">
    <citation type="submission" date="2022-06" db="EMBL/GenBank/DDBJ databases">
        <title>Uncovering the hologenomic basis of an extraordinary plant invasion.</title>
        <authorList>
            <person name="Bieker V.C."/>
            <person name="Martin M.D."/>
            <person name="Gilbert T."/>
            <person name="Hodgins K."/>
            <person name="Battlay P."/>
            <person name="Petersen B."/>
            <person name="Wilson J."/>
        </authorList>
    </citation>
    <scope>NUCLEOTIDE SEQUENCE</scope>
    <source>
        <strain evidence="1">AA19_3_7</strain>
        <tissue evidence="1">Leaf</tissue>
    </source>
</reference>
<name>A0AAD5BKC8_AMBAR</name>
<comment type="caution">
    <text evidence="1">The sequence shown here is derived from an EMBL/GenBank/DDBJ whole genome shotgun (WGS) entry which is preliminary data.</text>
</comment>
<proteinExistence type="predicted"/>
<evidence type="ECO:0000313" key="2">
    <source>
        <dbReference type="Proteomes" id="UP001206925"/>
    </source>
</evidence>
<organism evidence="1 2">
    <name type="scientific">Ambrosia artemisiifolia</name>
    <name type="common">Common ragweed</name>
    <dbReference type="NCBI Taxonomy" id="4212"/>
    <lineage>
        <taxon>Eukaryota</taxon>
        <taxon>Viridiplantae</taxon>
        <taxon>Streptophyta</taxon>
        <taxon>Embryophyta</taxon>
        <taxon>Tracheophyta</taxon>
        <taxon>Spermatophyta</taxon>
        <taxon>Magnoliopsida</taxon>
        <taxon>eudicotyledons</taxon>
        <taxon>Gunneridae</taxon>
        <taxon>Pentapetalae</taxon>
        <taxon>asterids</taxon>
        <taxon>campanulids</taxon>
        <taxon>Asterales</taxon>
        <taxon>Asteraceae</taxon>
        <taxon>Asteroideae</taxon>
        <taxon>Heliantheae alliance</taxon>
        <taxon>Heliantheae</taxon>
        <taxon>Ambrosia</taxon>
    </lineage>
</organism>
<dbReference type="Proteomes" id="UP001206925">
    <property type="component" value="Unassembled WGS sequence"/>
</dbReference>
<sequence length="77" mass="9282">MTLVYRDCQIYQIHHTRDHGNERSFCTGDDKICFQQHHHTKTDVGCTFPQDFSRKYKKDLHQQSFNTYITSCHARFE</sequence>
<dbReference type="AlphaFoldDB" id="A0AAD5BKC8"/>